<sequence length="121" mass="13378">MSVDVHDFELTGIRVERDSGVVVSLFDGSVSQGFDLGFRRVKRIVVDGFAMQNIVFELKIFSKREASFEFQRCCFLLGIDSSNPREIDDGDSMVFIEASVGAEVALLMDGAWEGGELSAKM</sequence>
<dbReference type="RefSeq" id="WP_205405272.1">
    <property type="nucleotide sequence ID" value="NZ_JAFFTA010000008.1"/>
</dbReference>
<protein>
    <submittedName>
        <fullName evidence="1">Uncharacterized protein</fullName>
    </submittedName>
</protein>
<reference evidence="3" key="1">
    <citation type="submission" date="2021-01" db="EMBL/GenBank/DDBJ databases">
        <title>Stenotrophomonas maltophilia.</title>
        <authorList>
            <person name="Yu Y."/>
        </authorList>
    </citation>
    <scope>NUCLEOTIDE SEQUENCE [LARGE SCALE GENOMIC DNA]</scope>
    <source>
        <strain evidence="3">As-6</strain>
    </source>
</reference>
<evidence type="ECO:0000313" key="1">
    <source>
        <dbReference type="EMBL" id="MBM9912873.1"/>
    </source>
</evidence>
<evidence type="ECO:0000313" key="4">
    <source>
        <dbReference type="Proteomes" id="UP000784064"/>
    </source>
</evidence>
<reference evidence="1" key="2">
    <citation type="submission" date="2021-01" db="EMBL/GenBank/DDBJ databases">
        <authorList>
            <person name="Yu Y."/>
        </authorList>
    </citation>
    <scope>NUCLEOTIDE SEQUENCE</scope>
    <source>
        <strain evidence="1">As-5</strain>
        <strain evidence="2">As-6</strain>
    </source>
</reference>
<keyword evidence="3" id="KW-1185">Reference proteome</keyword>
<comment type="caution">
    <text evidence="1">The sequence shown here is derived from an EMBL/GenBank/DDBJ whole genome shotgun (WGS) entry which is preliminary data.</text>
</comment>
<evidence type="ECO:0000313" key="2">
    <source>
        <dbReference type="EMBL" id="MBM9937599.1"/>
    </source>
</evidence>
<organism evidence="1 4">
    <name type="scientific">Stenotrophomonas lactitubi</name>
    <dbReference type="NCBI Taxonomy" id="2045214"/>
    <lineage>
        <taxon>Bacteria</taxon>
        <taxon>Pseudomonadati</taxon>
        <taxon>Pseudomonadota</taxon>
        <taxon>Gammaproteobacteria</taxon>
        <taxon>Lysobacterales</taxon>
        <taxon>Lysobacteraceae</taxon>
        <taxon>Stenotrophomonas</taxon>
    </lineage>
</organism>
<gene>
    <name evidence="1" type="ORF">JJW18_05260</name>
    <name evidence="2" type="ORF">JJW19_05530</name>
</gene>
<evidence type="ECO:0000313" key="3">
    <source>
        <dbReference type="Proteomes" id="UP000749453"/>
    </source>
</evidence>
<dbReference type="Proteomes" id="UP000749453">
    <property type="component" value="Unassembled WGS sequence"/>
</dbReference>
<accession>A0AAW4GF39</accession>
<proteinExistence type="predicted"/>
<dbReference type="AlphaFoldDB" id="A0AAW4GF39"/>
<name>A0AAW4GF39_9GAMM</name>
<dbReference type="EMBL" id="JAFFTA010000008">
    <property type="protein sequence ID" value="MBM9912873.1"/>
    <property type="molecule type" value="Genomic_DNA"/>
</dbReference>
<dbReference type="Proteomes" id="UP000784064">
    <property type="component" value="Unassembled WGS sequence"/>
</dbReference>
<dbReference type="EMBL" id="JAFFTB010000008">
    <property type="protein sequence ID" value="MBM9937599.1"/>
    <property type="molecule type" value="Genomic_DNA"/>
</dbReference>